<comment type="caution">
    <text evidence="1">The sequence shown here is derived from an EMBL/GenBank/DDBJ whole genome shotgun (WGS) entry which is preliminary data.</text>
</comment>
<evidence type="ECO:0000313" key="1">
    <source>
        <dbReference type="EMBL" id="KAI4381510.1"/>
    </source>
</evidence>
<accession>A0ACB9RR20</accession>
<reference evidence="2" key="1">
    <citation type="journal article" date="2023" name="Front. Plant Sci.">
        <title>Chromosomal-level genome assembly of Melastoma candidum provides insights into trichome evolution.</title>
        <authorList>
            <person name="Zhong Y."/>
            <person name="Wu W."/>
            <person name="Sun C."/>
            <person name="Zou P."/>
            <person name="Liu Y."/>
            <person name="Dai S."/>
            <person name="Zhou R."/>
        </authorList>
    </citation>
    <scope>NUCLEOTIDE SEQUENCE [LARGE SCALE GENOMIC DNA]</scope>
</reference>
<proteinExistence type="predicted"/>
<dbReference type="EMBL" id="CM042882">
    <property type="protein sequence ID" value="KAI4381510.1"/>
    <property type="molecule type" value="Genomic_DNA"/>
</dbReference>
<name>A0ACB9RR20_9MYRT</name>
<evidence type="ECO:0000313" key="2">
    <source>
        <dbReference type="Proteomes" id="UP001057402"/>
    </source>
</evidence>
<sequence length="271" mass="29872">MEEPDEGQGQISIPDLPTVEPAQPQPLGRYCPSCNRPAPVCLCHVIPSPPILTRTRVVILQHPHESRHPLSTVPVLSRCLINAAVVVRRRLTFETLLATVPAAASTFLYLFPPTADEPSLSLSSFHGSTELRLGSAPVLIAFDATWKHAKEMLRASEDCLRRVSAIRVSLDGNYREDVEGGSMYDGEETLVMRKEPREGYVSTMEAVARALGMIEEGGGGASIEGMLIDVLREMVGLQKAFLKPMKPRVRIAKKKKKRPEDEAQRRPTDEG</sequence>
<keyword evidence="2" id="KW-1185">Reference proteome</keyword>
<dbReference type="Proteomes" id="UP001057402">
    <property type="component" value="Chromosome 3"/>
</dbReference>
<protein>
    <submittedName>
        <fullName evidence="1">Uncharacterized protein</fullName>
    </submittedName>
</protein>
<gene>
    <name evidence="1" type="ORF">MLD38_007576</name>
</gene>
<organism evidence="1 2">
    <name type="scientific">Melastoma candidum</name>
    <dbReference type="NCBI Taxonomy" id="119954"/>
    <lineage>
        <taxon>Eukaryota</taxon>
        <taxon>Viridiplantae</taxon>
        <taxon>Streptophyta</taxon>
        <taxon>Embryophyta</taxon>
        <taxon>Tracheophyta</taxon>
        <taxon>Spermatophyta</taxon>
        <taxon>Magnoliopsida</taxon>
        <taxon>eudicotyledons</taxon>
        <taxon>Gunneridae</taxon>
        <taxon>Pentapetalae</taxon>
        <taxon>rosids</taxon>
        <taxon>malvids</taxon>
        <taxon>Myrtales</taxon>
        <taxon>Melastomataceae</taxon>
        <taxon>Melastomatoideae</taxon>
        <taxon>Melastomateae</taxon>
        <taxon>Melastoma</taxon>
    </lineage>
</organism>